<dbReference type="PANTHER" id="PTHR43630">
    <property type="entry name" value="POLY-BETA-1,6-N-ACETYL-D-GLUCOSAMINE SYNTHASE"/>
    <property type="match status" value="1"/>
</dbReference>
<name>A0AAW4QRE9_BACCE</name>
<dbReference type="InterPro" id="IPR029044">
    <property type="entry name" value="Nucleotide-diphossugar_trans"/>
</dbReference>
<dbReference type="InterPro" id="IPR011990">
    <property type="entry name" value="TPR-like_helical_dom_sf"/>
</dbReference>
<dbReference type="SUPFAM" id="SSF48452">
    <property type="entry name" value="TPR-like"/>
    <property type="match status" value="1"/>
</dbReference>
<proteinExistence type="predicted"/>
<gene>
    <name evidence="2" type="ORF">H7U08_12170</name>
</gene>
<dbReference type="Pfam" id="PF00535">
    <property type="entry name" value="Glycos_transf_2"/>
    <property type="match status" value="1"/>
</dbReference>
<reference evidence="2" key="1">
    <citation type="submission" date="2020-08" db="EMBL/GenBank/DDBJ databases">
        <title>Fungal Genomes of the International Space Station.</title>
        <authorList>
            <person name="Seuylemezian A."/>
            <person name="Singh N.K."/>
            <person name="Wood J."/>
            <person name="Venkateswaran K."/>
        </authorList>
    </citation>
    <scope>NUCLEOTIDE SEQUENCE</scope>
    <source>
        <strain evidence="2">I2-B2</strain>
    </source>
</reference>
<sequence>MIVKNEESNIANCLKSTQGIVDEIIIVDTGSTDETIAICETFNAKILNFKWNNSFAEARNFGLKQAKGDWILWLDADEEIDVEDGKKLKKCLSELKNENLLSMHLINYIGKEKNINQTFQIAHTRLFKNHLGFKFNQNVHEILNAEEVLGEIQEIKMIPIKIYHYGYLDSEVLNKNKSIRNLNLLLEELKIEKHSPWIEYHLASEYYRLEKYEESFEYVNKSIKGFINDKKLPPSLLYKLKYSILLCLGSIEGAWPSINSAIKLYPDYVDLYFFKGIILFYRKQYEESLSTFDQCIKMGDTNLKHLTLKGVGGHMALFYKGACLERMGDIKNAKIAYELATSLAPDYKPTLEALKKINMETKH</sequence>
<feature type="domain" description="Glycosyltransferase 2-like" evidence="1">
    <location>
        <begin position="1"/>
        <end position="119"/>
    </location>
</feature>
<dbReference type="AlphaFoldDB" id="A0AAW4QRE9"/>
<evidence type="ECO:0000259" key="1">
    <source>
        <dbReference type="Pfam" id="PF00535"/>
    </source>
</evidence>
<dbReference type="InterPro" id="IPR019734">
    <property type="entry name" value="TPR_rpt"/>
</dbReference>
<dbReference type="SUPFAM" id="SSF53448">
    <property type="entry name" value="Nucleotide-diphospho-sugar transferases"/>
    <property type="match status" value="1"/>
</dbReference>
<organism evidence="2 3">
    <name type="scientific">Bacillus cereus</name>
    <dbReference type="NCBI Taxonomy" id="1396"/>
    <lineage>
        <taxon>Bacteria</taxon>
        <taxon>Bacillati</taxon>
        <taxon>Bacillota</taxon>
        <taxon>Bacilli</taxon>
        <taxon>Bacillales</taxon>
        <taxon>Bacillaceae</taxon>
        <taxon>Bacillus</taxon>
        <taxon>Bacillus cereus group</taxon>
    </lineage>
</organism>
<evidence type="ECO:0000313" key="2">
    <source>
        <dbReference type="EMBL" id="MBY0037306.1"/>
    </source>
</evidence>
<dbReference type="Gene3D" id="1.25.40.10">
    <property type="entry name" value="Tetratricopeptide repeat domain"/>
    <property type="match status" value="1"/>
</dbReference>
<dbReference type="CDD" id="cd02511">
    <property type="entry name" value="Beta4Glucosyltransferase"/>
    <property type="match status" value="1"/>
</dbReference>
<dbReference type="SMART" id="SM00028">
    <property type="entry name" value="TPR"/>
    <property type="match status" value="3"/>
</dbReference>
<dbReference type="Pfam" id="PF13181">
    <property type="entry name" value="TPR_8"/>
    <property type="match status" value="1"/>
</dbReference>
<comment type="caution">
    <text evidence="2">The sequence shown here is derived from an EMBL/GenBank/DDBJ whole genome shotgun (WGS) entry which is preliminary data.</text>
</comment>
<dbReference type="InterPro" id="IPR001173">
    <property type="entry name" value="Glyco_trans_2-like"/>
</dbReference>
<dbReference type="PANTHER" id="PTHR43630:SF2">
    <property type="entry name" value="GLYCOSYLTRANSFERASE"/>
    <property type="match status" value="1"/>
</dbReference>
<accession>A0AAW4QRE9</accession>
<dbReference type="EMBL" id="JACLPZ010000009">
    <property type="protein sequence ID" value="MBY0037306.1"/>
    <property type="molecule type" value="Genomic_DNA"/>
</dbReference>
<dbReference type="Gene3D" id="3.90.550.10">
    <property type="entry name" value="Spore Coat Polysaccharide Biosynthesis Protein SpsA, Chain A"/>
    <property type="match status" value="1"/>
</dbReference>
<dbReference type="Proteomes" id="UP001197806">
    <property type="component" value="Unassembled WGS sequence"/>
</dbReference>
<evidence type="ECO:0000313" key="3">
    <source>
        <dbReference type="Proteomes" id="UP001197806"/>
    </source>
</evidence>
<protein>
    <submittedName>
        <fullName evidence="2">Glycosyltransferase</fullName>
    </submittedName>
</protein>